<evidence type="ECO:0000313" key="3">
    <source>
        <dbReference type="EMBL" id="CAE4598454.1"/>
    </source>
</evidence>
<dbReference type="EMBL" id="HBNS01012762">
    <property type="protein sequence ID" value="CAE4598454.1"/>
    <property type="molecule type" value="Transcribed_RNA"/>
</dbReference>
<reference evidence="2" key="1">
    <citation type="submission" date="2021-01" db="EMBL/GenBank/DDBJ databases">
        <authorList>
            <person name="Corre E."/>
            <person name="Pelletier E."/>
            <person name="Niang G."/>
            <person name="Scheremetjew M."/>
            <person name="Finn R."/>
            <person name="Kale V."/>
            <person name="Holt S."/>
            <person name="Cochrane G."/>
            <person name="Meng A."/>
            <person name="Brown T."/>
            <person name="Cohen L."/>
        </authorList>
    </citation>
    <scope>NUCLEOTIDE SEQUENCE</scope>
    <source>
        <strain evidence="2">GSO104</strain>
    </source>
</reference>
<evidence type="ECO:0008006" key="4">
    <source>
        <dbReference type="Google" id="ProtNLM"/>
    </source>
</evidence>
<name>A0A6S9ISK8_9STRA</name>
<feature type="signal peptide" evidence="1">
    <location>
        <begin position="1"/>
        <end position="18"/>
    </location>
</feature>
<proteinExistence type="predicted"/>
<sequence length="100" mass="11620">MVNLLLFFTVWLKMLGSGIQCSNDGGEDRRDLYNYIQPTTVSLCQRSTQNAKQLQERKKNHCPIDQYVGKKPKVEEEISWEIVSTTLYYSITVSSQEELR</sequence>
<accession>A0A6S9ISK8</accession>
<evidence type="ECO:0000313" key="2">
    <source>
        <dbReference type="EMBL" id="CAE4598452.1"/>
    </source>
</evidence>
<keyword evidence="1" id="KW-0732">Signal</keyword>
<feature type="chain" id="PRO_5036191480" description="Secreted protein" evidence="1">
    <location>
        <begin position="19"/>
        <end position="100"/>
    </location>
</feature>
<gene>
    <name evidence="2" type="ORF">DBRI00130_LOCUS10299</name>
    <name evidence="3" type="ORF">DBRI00130_LOCUS10300</name>
</gene>
<dbReference type="AlphaFoldDB" id="A0A6S9ISK8"/>
<protein>
    <recommendedName>
        <fullName evidence="4">Secreted protein</fullName>
    </recommendedName>
</protein>
<organism evidence="2">
    <name type="scientific">Ditylum brightwellii</name>
    <dbReference type="NCBI Taxonomy" id="49249"/>
    <lineage>
        <taxon>Eukaryota</taxon>
        <taxon>Sar</taxon>
        <taxon>Stramenopiles</taxon>
        <taxon>Ochrophyta</taxon>
        <taxon>Bacillariophyta</taxon>
        <taxon>Mediophyceae</taxon>
        <taxon>Lithodesmiophycidae</taxon>
        <taxon>Lithodesmiales</taxon>
        <taxon>Lithodesmiaceae</taxon>
        <taxon>Ditylum</taxon>
    </lineage>
</organism>
<evidence type="ECO:0000256" key="1">
    <source>
        <dbReference type="SAM" id="SignalP"/>
    </source>
</evidence>
<dbReference type="EMBL" id="HBNS01012761">
    <property type="protein sequence ID" value="CAE4598452.1"/>
    <property type="molecule type" value="Transcribed_RNA"/>
</dbReference>